<feature type="transmembrane region" description="Helical" evidence="1">
    <location>
        <begin position="396"/>
        <end position="413"/>
    </location>
</feature>
<dbReference type="STRING" id="1562970.ING2E5B_0832"/>
<gene>
    <name evidence="4" type="ORF">ING2E5B_0832</name>
</gene>
<evidence type="ECO:0000313" key="5">
    <source>
        <dbReference type="Proteomes" id="UP000032417"/>
    </source>
</evidence>
<evidence type="ECO:0000313" key="4">
    <source>
        <dbReference type="EMBL" id="CEA15596.1"/>
    </source>
</evidence>
<feature type="domain" description="Predicted membrane protein YciQ-like C-terminal" evidence="3">
    <location>
        <begin position="269"/>
        <end position="507"/>
    </location>
</feature>
<dbReference type="Pfam" id="PF09972">
    <property type="entry name" value="DUF2207"/>
    <property type="match status" value="1"/>
</dbReference>
<dbReference type="AlphaFoldDB" id="A0A098BZJ4"/>
<dbReference type="PATRIC" id="fig|1562970.3.peg.827"/>
<dbReference type="EMBL" id="LN515532">
    <property type="protein sequence ID" value="CEA15596.1"/>
    <property type="molecule type" value="Genomic_DNA"/>
</dbReference>
<sequence length="585" mass="65743">MRYIYLSIILLLSSVSIIAQEEKIYTFYSDVTIEESGMIRVKEEIRIFSKGDVFKRGITRSLPLTRRDIQNNRISIDYSVSEVLMNGSPVNYFTEREGGDLIIYVGDRNIFLDPGFYIYEIYYETAGQIGFYEDYDELSWNVNGISGKMIDSVSSVVRLPTGANIISSHCYTGRFGDKESDCISEINEDGSLTTVVNNLPSNEMLTVSVGFTKGVVNQPAGFETNVFSWFDKNGMAVVSAVFILLLSVYYRITWKKYGVDPPKPVAIPQFSPPDGLSPAAVGMLHKGYFIDDLITASIVNLSVKGYLSIEEIIEKKGLFGIRKDRVFSLTRLNNDYSKLPAEEAVVLRELFYSDDNIRLDGKYDRDVAKMMQNYKKSLNKQFRPVLDEGINIKFHVVPWLGFVLYIIILFYFINNSLMHFEVNRTALFITIPLLSILYIIYAIQIVRPGERKLHYRSNIKGLKMYLDVAEEKRMQFFNPPSVTPEKFEELLPYAIALEMEEVWGEKFEKALLSSAVQPEAYQPAWYRGTYVNAALFGHALNSTLSNTVSHAATQPSSSGGGNWSSGSFGGGFSGMGGGGGSVGGW</sequence>
<keyword evidence="1" id="KW-0472">Membrane</keyword>
<evidence type="ECO:0000259" key="2">
    <source>
        <dbReference type="Pfam" id="PF09972"/>
    </source>
</evidence>
<dbReference type="OrthoDB" id="9767603at2"/>
<dbReference type="KEGG" id="pbt:ING2E5B_0832"/>
<keyword evidence="1" id="KW-1133">Transmembrane helix</keyword>
<protein>
    <submittedName>
        <fullName evidence="4">Putative membrane protein</fullName>
    </submittedName>
</protein>
<evidence type="ECO:0000256" key="1">
    <source>
        <dbReference type="SAM" id="Phobius"/>
    </source>
</evidence>
<feature type="domain" description="DUF2207" evidence="2">
    <location>
        <begin position="24"/>
        <end position="211"/>
    </location>
</feature>
<dbReference type="Proteomes" id="UP000032417">
    <property type="component" value="Chromosome 1"/>
</dbReference>
<reference evidence="4 5" key="1">
    <citation type="submission" date="2014-08" db="EMBL/GenBank/DDBJ databases">
        <authorList>
            <person name="Wibberg D."/>
        </authorList>
    </citation>
    <scope>NUCLEOTIDE SEQUENCE [LARGE SCALE GENOMIC DNA]</scope>
    <source>
        <strain evidence="5">ING2-E5B</strain>
    </source>
</reference>
<dbReference type="HOGENOM" id="CLU_015045_2_0_10"/>
<organism evidence="4 5">
    <name type="scientific">Fermentimonas caenicola</name>
    <dbReference type="NCBI Taxonomy" id="1562970"/>
    <lineage>
        <taxon>Bacteria</taxon>
        <taxon>Pseudomonadati</taxon>
        <taxon>Bacteroidota</taxon>
        <taxon>Bacteroidia</taxon>
        <taxon>Bacteroidales</taxon>
        <taxon>Dysgonomonadaceae</taxon>
        <taxon>Fermentimonas</taxon>
    </lineage>
</organism>
<dbReference type="InterPro" id="IPR018702">
    <property type="entry name" value="DUF2207"/>
</dbReference>
<proteinExistence type="predicted"/>
<dbReference type="Pfam" id="PF20990">
    <property type="entry name" value="DUF2207_C"/>
    <property type="match status" value="1"/>
</dbReference>
<keyword evidence="1" id="KW-0812">Transmembrane</keyword>
<evidence type="ECO:0000259" key="3">
    <source>
        <dbReference type="Pfam" id="PF20990"/>
    </source>
</evidence>
<keyword evidence="5" id="KW-1185">Reference proteome</keyword>
<accession>A0A098BZJ4</accession>
<feature type="transmembrane region" description="Helical" evidence="1">
    <location>
        <begin position="425"/>
        <end position="446"/>
    </location>
</feature>
<dbReference type="InterPro" id="IPR048389">
    <property type="entry name" value="YciQ-like_C"/>
</dbReference>
<name>A0A098BZJ4_9BACT</name>